<evidence type="ECO:0000313" key="1">
    <source>
        <dbReference type="EMBL" id="APG92678.1"/>
    </source>
</evidence>
<protein>
    <submittedName>
        <fullName evidence="1">Uncharacterized protein</fullName>
    </submittedName>
</protein>
<dbReference type="STRING" id="194963.SAMCFNEI73_Ch3424"/>
<dbReference type="EMBL" id="CP013107">
    <property type="protein sequence ID" value="APG92678.1"/>
    <property type="molecule type" value="Genomic_DNA"/>
</dbReference>
<reference evidence="1 2" key="1">
    <citation type="submission" date="2015-10" db="EMBL/GenBank/DDBJ databases">
        <title>Genomic differences between typical nodule nitrogen-fixing rhizobial strains and those coming from bean seeds.</title>
        <authorList>
            <person name="Peralta H."/>
            <person name="Aguilar-Vera A."/>
            <person name="Diaz R."/>
            <person name="Mora Y."/>
            <person name="Martinez-Batallar G."/>
            <person name="Salazar E."/>
            <person name="Vargas-Lagunas C."/>
            <person name="Encarnacion S."/>
            <person name="Girard L."/>
            <person name="Mora J."/>
        </authorList>
    </citation>
    <scope>NUCLEOTIDE SEQUENCE [LARGE SCALE GENOMIC DNA]</scope>
    <source>
        <strain evidence="1 2">CFNEI 73</strain>
    </source>
</reference>
<gene>
    <name evidence="1" type="ORF">SAMCFNEI73_Ch3424</name>
</gene>
<sequence length="43" mass="4450">MSKTVAAAVIVALIMVAVLWTIFPFDGPAEGGQPAPHAIDQSE</sequence>
<accession>A0A1L3LRE9</accession>
<name>A0A1L3LRE9_9HYPH</name>
<dbReference type="AlphaFoldDB" id="A0A1L3LRE9"/>
<organism evidence="1 2">
    <name type="scientific">Sinorhizobium americanum</name>
    <dbReference type="NCBI Taxonomy" id="194963"/>
    <lineage>
        <taxon>Bacteria</taxon>
        <taxon>Pseudomonadati</taxon>
        <taxon>Pseudomonadota</taxon>
        <taxon>Alphaproteobacteria</taxon>
        <taxon>Hyphomicrobiales</taxon>
        <taxon>Rhizobiaceae</taxon>
        <taxon>Sinorhizobium/Ensifer group</taxon>
        <taxon>Sinorhizobium</taxon>
    </lineage>
</organism>
<proteinExistence type="predicted"/>
<dbReference type="Proteomes" id="UP000182306">
    <property type="component" value="Chromosome"/>
</dbReference>
<dbReference type="RefSeq" id="WP_082911913.1">
    <property type="nucleotide sequence ID" value="NZ_CP013107.1"/>
</dbReference>
<keyword evidence="2" id="KW-1185">Reference proteome</keyword>
<dbReference type="KEGG" id="same:SAMCFNEI73_Ch3424"/>
<evidence type="ECO:0000313" key="2">
    <source>
        <dbReference type="Proteomes" id="UP000182306"/>
    </source>
</evidence>